<gene>
    <name evidence="1" type="ORF">D8849_02440</name>
</gene>
<dbReference type="Proteomes" id="UP000278063">
    <property type="component" value="Unassembled WGS sequence"/>
</dbReference>
<reference evidence="1 2" key="1">
    <citation type="submission" date="2018-11" db="EMBL/GenBank/DDBJ databases">
        <title>Species Designations Belie Phenotypic and Genotypic Heterogeneity in Oral Streptococci.</title>
        <authorList>
            <person name="Velsko I."/>
        </authorList>
    </citation>
    <scope>NUCLEOTIDE SEQUENCE [LARGE SCALE GENOMIC DNA]</scope>
    <source>
        <strain evidence="1 2">KLC01</strain>
    </source>
</reference>
<sequence length="39" mass="4592">MIDYGIIKRYKEGVFMDISEIRQKIDANREKLASFRGSL</sequence>
<name>A0A428D8L9_STRMT</name>
<accession>A0A428D8L9</accession>
<comment type="caution">
    <text evidence="1">The sequence shown here is derived from an EMBL/GenBank/DDBJ whole genome shotgun (WGS) entry which is preliminary data.</text>
</comment>
<evidence type="ECO:0008006" key="3">
    <source>
        <dbReference type="Google" id="ProtNLM"/>
    </source>
</evidence>
<proteinExistence type="predicted"/>
<evidence type="ECO:0000313" key="1">
    <source>
        <dbReference type="EMBL" id="RSI88543.1"/>
    </source>
</evidence>
<dbReference type="EMBL" id="RJNW01000001">
    <property type="protein sequence ID" value="RSI88543.1"/>
    <property type="molecule type" value="Genomic_DNA"/>
</dbReference>
<protein>
    <recommendedName>
        <fullName evidence="3">Peptide chain release factor 2</fullName>
    </recommendedName>
</protein>
<organism evidence="1 2">
    <name type="scientific">Streptococcus mitis</name>
    <dbReference type="NCBI Taxonomy" id="28037"/>
    <lineage>
        <taxon>Bacteria</taxon>
        <taxon>Bacillati</taxon>
        <taxon>Bacillota</taxon>
        <taxon>Bacilli</taxon>
        <taxon>Lactobacillales</taxon>
        <taxon>Streptococcaceae</taxon>
        <taxon>Streptococcus</taxon>
        <taxon>Streptococcus mitis group</taxon>
    </lineage>
</organism>
<dbReference type="AlphaFoldDB" id="A0A428D8L9"/>
<evidence type="ECO:0000313" key="2">
    <source>
        <dbReference type="Proteomes" id="UP000278063"/>
    </source>
</evidence>